<name>A0A7S4WC06_9DINO</name>
<evidence type="ECO:0000313" key="2">
    <source>
        <dbReference type="EMBL" id="CAE4641431.1"/>
    </source>
</evidence>
<dbReference type="AlphaFoldDB" id="A0A7S4WC06"/>
<accession>A0A7S4WC06</accession>
<feature type="signal peptide" evidence="1">
    <location>
        <begin position="1"/>
        <end position="20"/>
    </location>
</feature>
<gene>
    <name evidence="2" type="ORF">AMON00008_LOCUS48253</name>
</gene>
<protein>
    <recommendedName>
        <fullName evidence="3">Methyltransferase FkbM domain-containing protein</fullName>
    </recommendedName>
</protein>
<sequence>MRAALGLAAVPLLVGGAVEAGMWEYGVKLVPVEGEEERKYSVSMFGTRLRLVVRAWLTCQWVNVFAVTEALLRRVDMSKEQVYDVRRCGRSIRENCHFYEASLFEERTGMALGPDVHGSVLGYFVQDSDWLDAEPEECEDRASFRFVKHPLQWLHPEGLDGWLSRQLHDQGLDVASVADASRPPTELAMDAMRDVYSDDVAEVWESLWPGDSSARQMIIIGCGNLHSEPTQPLLDKGTGGLFVDASTKAIRQAKYSSYAGPHRVILNRTVDPANVVGLLREHAPSLWEVDVVQVDIDTVDGPVLMKILEVTSPRAVVVELRNFVPFPFRYAYFATDTDGLKLGGATLAFWMHELRVRGFELERMDRRDAVFVRRPPGASADLQRRHFLAAMGCYMCNLLREPTPAFLLRGPRAPLIAGAPVGSAEESWDLLRHAWMEMPASVAFPQVWRNLTSWRPDLPFSLTF</sequence>
<evidence type="ECO:0008006" key="3">
    <source>
        <dbReference type="Google" id="ProtNLM"/>
    </source>
</evidence>
<reference evidence="2" key="1">
    <citation type="submission" date="2021-01" db="EMBL/GenBank/DDBJ databases">
        <authorList>
            <person name="Corre E."/>
            <person name="Pelletier E."/>
            <person name="Niang G."/>
            <person name="Scheremetjew M."/>
            <person name="Finn R."/>
            <person name="Kale V."/>
            <person name="Holt S."/>
            <person name="Cochrane G."/>
            <person name="Meng A."/>
            <person name="Brown T."/>
            <person name="Cohen L."/>
        </authorList>
    </citation>
    <scope>NUCLEOTIDE SEQUENCE</scope>
    <source>
        <strain evidence="2">CCMP3105</strain>
    </source>
</reference>
<keyword evidence="1" id="KW-0732">Signal</keyword>
<organism evidence="2">
    <name type="scientific">Alexandrium monilatum</name>
    <dbReference type="NCBI Taxonomy" id="311494"/>
    <lineage>
        <taxon>Eukaryota</taxon>
        <taxon>Sar</taxon>
        <taxon>Alveolata</taxon>
        <taxon>Dinophyceae</taxon>
        <taxon>Gonyaulacales</taxon>
        <taxon>Pyrocystaceae</taxon>
        <taxon>Alexandrium</taxon>
    </lineage>
</organism>
<feature type="chain" id="PRO_5030991578" description="Methyltransferase FkbM domain-containing protein" evidence="1">
    <location>
        <begin position="21"/>
        <end position="464"/>
    </location>
</feature>
<evidence type="ECO:0000256" key="1">
    <source>
        <dbReference type="SAM" id="SignalP"/>
    </source>
</evidence>
<dbReference type="EMBL" id="HBNR01068211">
    <property type="protein sequence ID" value="CAE4641431.1"/>
    <property type="molecule type" value="Transcribed_RNA"/>
</dbReference>
<proteinExistence type="predicted"/>